<feature type="domain" description="TfuA-like core" evidence="1">
    <location>
        <begin position="34"/>
        <end position="153"/>
    </location>
</feature>
<accession>A0A9Y2ICG3</accession>
<protein>
    <submittedName>
        <fullName evidence="2">TfuA-like protein</fullName>
    </submittedName>
</protein>
<dbReference type="EMBL" id="CP127294">
    <property type="protein sequence ID" value="WIX76984.1"/>
    <property type="molecule type" value="Genomic_DNA"/>
</dbReference>
<evidence type="ECO:0000313" key="3">
    <source>
        <dbReference type="Proteomes" id="UP001236014"/>
    </source>
</evidence>
<evidence type="ECO:0000259" key="1">
    <source>
        <dbReference type="Pfam" id="PF07812"/>
    </source>
</evidence>
<dbReference type="KEGG" id="acab:QRX50_37050"/>
<name>A0A9Y2ICG3_9PSEU</name>
<dbReference type="Proteomes" id="UP001236014">
    <property type="component" value="Chromosome"/>
</dbReference>
<reference evidence="2 3" key="1">
    <citation type="submission" date="2023-06" db="EMBL/GenBank/DDBJ databases">
        <authorList>
            <person name="Oyuntsetseg B."/>
            <person name="Kim S.B."/>
        </authorList>
    </citation>
    <scope>NUCLEOTIDE SEQUENCE [LARGE SCALE GENOMIC DNA]</scope>
    <source>
        <strain evidence="2 3">2-15</strain>
    </source>
</reference>
<evidence type="ECO:0000313" key="2">
    <source>
        <dbReference type="EMBL" id="WIX76984.1"/>
    </source>
</evidence>
<proteinExistence type="predicted"/>
<organism evidence="2 3">
    <name type="scientific">Amycolatopsis carbonis</name>
    <dbReference type="NCBI Taxonomy" id="715471"/>
    <lineage>
        <taxon>Bacteria</taxon>
        <taxon>Bacillati</taxon>
        <taxon>Actinomycetota</taxon>
        <taxon>Actinomycetes</taxon>
        <taxon>Pseudonocardiales</taxon>
        <taxon>Pseudonocardiaceae</taxon>
        <taxon>Amycolatopsis</taxon>
    </lineage>
</organism>
<dbReference type="Pfam" id="PF07812">
    <property type="entry name" value="TfuA"/>
    <property type="match status" value="1"/>
</dbReference>
<dbReference type="InterPro" id="IPR012924">
    <property type="entry name" value="TfuA_core"/>
</dbReference>
<keyword evidence="3" id="KW-1185">Reference proteome</keyword>
<dbReference type="AlphaFoldDB" id="A0A9Y2ICG3"/>
<gene>
    <name evidence="2" type="ORF">QRX50_37050</name>
</gene>
<sequence>MRNIVPHARIHGPIAHGDLLRLELGPETTVLIIDGVYYQRPAVRHKEILYALERGTAVVGASSMGALRACELRYAGMVGIGEVYNQFAEGRLDSDDEVAVSHLGAEDDHLPRTVALVSLRAACRRRVSERRISPEVADAAVAAVRELYFTERTPFAVRSALRQAGFPPAEAGELVSDLGRSHGDVKYADAEHALRVVSGIGRRQDGSVVRTAHLHRWLRTYGPAARDAQAATVLQLVWPRMPECYEELVSHELARLWKVDPVLAELGAEFSRRTGIDSVSTELAEYWLENAGSLSDGCELGRLAVATHRSWPGVITVLDQLARHSAVRDVWEAACGLSDDVSEFNCTLLERDPGYLPVRIPHATAAGWLAQRWQTGSVRRAALARGFLGEEDAVQAARRFIPFDLEFGLALGDG</sequence>
<dbReference type="RefSeq" id="WP_285967729.1">
    <property type="nucleotide sequence ID" value="NZ_CP127294.1"/>
</dbReference>